<dbReference type="KEGG" id="pseo:OM33_08115"/>
<feature type="chain" id="PRO_5002037873" description="Cellulose synthase operon C C-terminal domain-containing protein" evidence="8">
    <location>
        <begin position="21"/>
        <end position="1270"/>
    </location>
</feature>
<dbReference type="PROSITE" id="PS50005">
    <property type="entry name" value="TPR"/>
    <property type="match status" value="1"/>
</dbReference>
<dbReference type="EMBL" id="CP009888">
    <property type="protein sequence ID" value="AIY65125.1"/>
    <property type="molecule type" value="Genomic_DNA"/>
</dbReference>
<keyword evidence="5 7" id="KW-0802">TPR repeat</keyword>
<dbReference type="STRING" id="1348114.OM33_08115"/>
<dbReference type="Gene3D" id="1.25.40.10">
    <property type="entry name" value="Tetratricopeptide repeat domain"/>
    <property type="match status" value="5"/>
</dbReference>
<evidence type="ECO:0000259" key="9">
    <source>
        <dbReference type="Pfam" id="PF05420"/>
    </source>
</evidence>
<keyword evidence="3 8" id="KW-0732">Signal</keyword>
<dbReference type="eggNOG" id="COG3118">
    <property type="taxonomic scope" value="Bacteria"/>
</dbReference>
<evidence type="ECO:0000256" key="6">
    <source>
        <dbReference type="ARBA" id="ARBA00022916"/>
    </source>
</evidence>
<accession>A0A0A7EER6</accession>
<comment type="function">
    <text evidence="1">Required for maximal bacterial cellulose synthesis.</text>
</comment>
<dbReference type="PANTHER" id="PTHR12558:SF13">
    <property type="entry name" value="CELL DIVISION CYCLE PROTEIN 27 HOMOLOG"/>
    <property type="match status" value="1"/>
</dbReference>
<evidence type="ECO:0000313" key="10">
    <source>
        <dbReference type="EMBL" id="AIY65125.1"/>
    </source>
</evidence>
<reference evidence="10 11" key="1">
    <citation type="submission" date="2014-11" db="EMBL/GenBank/DDBJ databases">
        <title>Complete Genome Sequence of Pseudoalteromonas sp. Strain OCN003 Isolated from Kaneohe Bay, Oahu, Hawaii.</title>
        <authorList>
            <person name="Beurmann S."/>
            <person name="Videau P."/>
            <person name="Ushijima B."/>
            <person name="Smith A.M."/>
            <person name="Aeby G.S."/>
            <person name="Callahan S.M."/>
            <person name="Belcaid M."/>
        </authorList>
    </citation>
    <scope>NUCLEOTIDE SEQUENCE [LARGE SCALE GENOMIC DNA]</scope>
    <source>
        <strain evidence="10 11">OCN003</strain>
    </source>
</reference>
<evidence type="ECO:0000256" key="8">
    <source>
        <dbReference type="SAM" id="SignalP"/>
    </source>
</evidence>
<dbReference type="eggNOG" id="COG0457">
    <property type="taxonomic scope" value="Bacteria"/>
</dbReference>
<dbReference type="AlphaFoldDB" id="A0A0A7EER6"/>
<organism evidence="10 11">
    <name type="scientific">Pseudoalteromonas piratica</name>
    <dbReference type="NCBI Taxonomy" id="1348114"/>
    <lineage>
        <taxon>Bacteria</taxon>
        <taxon>Pseudomonadati</taxon>
        <taxon>Pseudomonadota</taxon>
        <taxon>Gammaproteobacteria</taxon>
        <taxon>Alteromonadales</taxon>
        <taxon>Pseudoalteromonadaceae</taxon>
        <taxon>Pseudoalteromonas</taxon>
    </lineage>
</organism>
<sequence length="1270" mass="144598">MQLRASALLVSCLLTTQVHASDGLDAQPISWLLEQVELGEAQQKPQLVIDSLARLEQVEPGSLDIRAAWIRYYFEQGEVEKAVEELKAFKKEEPFYPYIQRLDSIAYIHSPEGKEKLQAIRLLARAGQYKEAAKQFKALFRSEIPTARFKFEYANMLSADPDSWQRAKKLFTKLTQRYPNTAEFEVAYARHILKRKPTDRKSLAILRKYATHSQMRIEVERVWLNALEDMPISTFTRSQYSYFFSLYPNSDLGKLQYDVFSEKLVAQLKLEADPNYQAWQRGKRHMANENYALAEKLLRKAAAGRPQDADIVGDLGRALMAQGKHTDAQQYFRKAASLADSSDKSIWLGLLNTSKFWGLIAQARTAIDALELTEAETLLASALKLNEDTNTVLIYSSQIAKAKGNTQQAIKYLQTVLRNDPNNSYALSLLLGIVEEQQSIASLERFESSLTKKQRQAVAAEINAAKTSIYREQADDLSSRGEPEAAIALLEKAIKTSPTNGWLYYDLAFEWRKLGDIDASKKVYNQALWRFPMNPEIRYTHALYMRSLGDYRAGLQSLSYIRVKDYTPQIKELKETLALGEQFEQVDLLIETEQKASALALLQEIENQNELSNLQNAQIAAQWHKLGMHNRATKQLRTALDSTPKLDFYWYQLYSEWLLNSDDTVALDNWFANLHMAPASTQSEKREIENLKVRYQVKKQPEREELILTSYLSNNPSSIPANSRLLQFALNKGEFEQVDLLYENAHKYGELEFETEYQVAQKALFSNKHTLGEKVVRHLVYRLAADENYNQRRLMALLLDFNDESNALRYKKDLLALSPADAELLNLAGQVADKFGQSDLAIEYYRQVLTSQNLDTTDKKILHELTQDKETDTWYMRSARSGIAKIQNRTDGHLAIAGDFSGQTSTQNDHELGLGAALFEGYFPFMDGQLFAKADAVSISAQQTNFTERFSASRYGTGALCYDTCSLFSITPRDQGIALGFGWQNENWRVDIGTTPQGFLISNIVGGLLYQNSLGDFSYDIEVERRALTNSVLSYAGLEDVNQNDIWGGVTSNGLTLGLYHDLGLEWGFWATLDYQYYEGQNVLDNDRKRAMTGAYYRFIQQPDFELSVGTNLLYWGYKHNLSEETYGHGGYYSPQKYMGVSVPVTVDGRFQDDLVYRLKVNGGYSRTTTDAIDFYPNNPELQAIAELKAIETGIDPVFAADKSSGFSWGIEGLVEYRIQPQWLIGASFNIDRADFYEPNYGQIYVKYLFNPMYGELPLVPRLIVPYANY</sequence>
<dbReference type="PANTHER" id="PTHR12558">
    <property type="entry name" value="CELL DIVISION CYCLE 16,23,27"/>
    <property type="match status" value="1"/>
</dbReference>
<keyword evidence="4" id="KW-0677">Repeat</keyword>
<evidence type="ECO:0000313" key="11">
    <source>
        <dbReference type="Proteomes" id="UP000030341"/>
    </source>
</evidence>
<dbReference type="RefSeq" id="WP_038640720.1">
    <property type="nucleotide sequence ID" value="NZ_CP009888.1"/>
</dbReference>
<keyword evidence="6" id="KW-0135">Cellulose biosynthesis</keyword>
<protein>
    <recommendedName>
        <fullName evidence="9">Cellulose synthase operon C C-terminal domain-containing protein</fullName>
    </recommendedName>
</protein>
<proteinExistence type="predicted"/>
<dbReference type="Pfam" id="PF14559">
    <property type="entry name" value="TPR_19"/>
    <property type="match status" value="2"/>
</dbReference>
<gene>
    <name evidence="10" type="ORF">OM33_08115</name>
</gene>
<feature type="signal peptide" evidence="8">
    <location>
        <begin position="1"/>
        <end position="20"/>
    </location>
</feature>
<dbReference type="GO" id="GO:0030244">
    <property type="term" value="P:cellulose biosynthetic process"/>
    <property type="evidence" value="ECO:0007669"/>
    <property type="project" value="UniProtKB-KW"/>
</dbReference>
<feature type="repeat" description="TPR" evidence="7">
    <location>
        <begin position="309"/>
        <end position="342"/>
    </location>
</feature>
<dbReference type="InterPro" id="IPR011990">
    <property type="entry name" value="TPR-like_helical_dom_sf"/>
</dbReference>
<keyword evidence="11" id="KW-1185">Reference proteome</keyword>
<dbReference type="UniPathway" id="UPA00694"/>
<dbReference type="Proteomes" id="UP000030341">
    <property type="component" value="Chromosome 1"/>
</dbReference>
<name>A0A0A7EER6_9GAMM</name>
<feature type="domain" description="Cellulose synthase operon C C-terminal" evidence="9">
    <location>
        <begin position="919"/>
        <end position="1251"/>
    </location>
</feature>
<dbReference type="PRINTS" id="PR01441">
    <property type="entry name" value="CELLSNTHASEC"/>
</dbReference>
<evidence type="ECO:0000256" key="5">
    <source>
        <dbReference type="ARBA" id="ARBA00022803"/>
    </source>
</evidence>
<dbReference type="SMART" id="SM00028">
    <property type="entry name" value="TPR"/>
    <property type="match status" value="5"/>
</dbReference>
<dbReference type="SUPFAM" id="SSF48452">
    <property type="entry name" value="TPR-like"/>
    <property type="match status" value="2"/>
</dbReference>
<dbReference type="Pfam" id="PF13181">
    <property type="entry name" value="TPR_8"/>
    <property type="match status" value="1"/>
</dbReference>
<evidence type="ECO:0000256" key="1">
    <source>
        <dbReference type="ARBA" id="ARBA00003476"/>
    </source>
</evidence>
<evidence type="ECO:0000256" key="3">
    <source>
        <dbReference type="ARBA" id="ARBA00022729"/>
    </source>
</evidence>
<evidence type="ECO:0000256" key="2">
    <source>
        <dbReference type="ARBA" id="ARBA00005186"/>
    </source>
</evidence>
<dbReference type="Pfam" id="PF05420">
    <property type="entry name" value="BCSC_C"/>
    <property type="match status" value="1"/>
</dbReference>
<dbReference type="Pfam" id="PF13432">
    <property type="entry name" value="TPR_16"/>
    <property type="match status" value="1"/>
</dbReference>
<dbReference type="GO" id="GO:0019867">
    <property type="term" value="C:outer membrane"/>
    <property type="evidence" value="ECO:0007669"/>
    <property type="project" value="InterPro"/>
</dbReference>
<dbReference type="InterPro" id="IPR019734">
    <property type="entry name" value="TPR_rpt"/>
</dbReference>
<evidence type="ECO:0000256" key="7">
    <source>
        <dbReference type="PROSITE-ProRule" id="PRU00339"/>
    </source>
</evidence>
<dbReference type="InterPro" id="IPR008410">
    <property type="entry name" value="BCSC_C"/>
</dbReference>
<evidence type="ECO:0000256" key="4">
    <source>
        <dbReference type="ARBA" id="ARBA00022737"/>
    </source>
</evidence>
<dbReference type="InterPro" id="IPR003921">
    <property type="entry name" value="Cell_synth_C"/>
</dbReference>
<dbReference type="GO" id="GO:0006011">
    <property type="term" value="P:UDP-alpha-D-glucose metabolic process"/>
    <property type="evidence" value="ECO:0007669"/>
    <property type="project" value="InterPro"/>
</dbReference>
<comment type="pathway">
    <text evidence="2">Glycan metabolism; bacterial cellulose biosynthesis.</text>
</comment>
<dbReference type="HOGENOM" id="CLU_001631_2_0_6"/>